<feature type="region of interest" description="Disordered" evidence="1">
    <location>
        <begin position="275"/>
        <end position="326"/>
    </location>
</feature>
<dbReference type="Gene3D" id="1.25.10.10">
    <property type="entry name" value="Leucine-rich Repeat Variant"/>
    <property type="match status" value="1"/>
</dbReference>
<feature type="compositionally biased region" description="Polar residues" evidence="1">
    <location>
        <begin position="275"/>
        <end position="296"/>
    </location>
</feature>
<dbReference type="Pfam" id="PF11935">
    <property type="entry name" value="SYMPK_PTA1_N"/>
    <property type="match status" value="1"/>
</dbReference>
<dbReference type="PANTHER" id="PTHR47184">
    <property type="entry name" value="PHOSPHATIDYLINOSITOL 3-AND 4-KINASE FAMILY PROTEIN-RELATED"/>
    <property type="match status" value="1"/>
</dbReference>
<dbReference type="PANTHER" id="PTHR47184:SF3">
    <property type="entry name" value="PHOSPHATIDYLINOSITOL 3-AND 4-KINASE FAMILY PROTEIN-RELATED"/>
    <property type="match status" value="1"/>
</dbReference>
<dbReference type="InterPro" id="IPR032460">
    <property type="entry name" value="Symplekin/Pta1_N"/>
</dbReference>
<feature type="compositionally biased region" description="Basic and acidic residues" evidence="1">
    <location>
        <begin position="297"/>
        <end position="313"/>
    </location>
</feature>
<dbReference type="AlphaFoldDB" id="A0AAW2QEM5"/>
<feature type="domain" description="Symplekin/Pta1 N-terminal" evidence="2">
    <location>
        <begin position="39"/>
        <end position="114"/>
    </location>
</feature>
<dbReference type="EMBL" id="JACGWJ010000015">
    <property type="protein sequence ID" value="KAL0366334.1"/>
    <property type="molecule type" value="Genomic_DNA"/>
</dbReference>
<accession>A0AAW2QEM5</accession>
<reference evidence="3" key="2">
    <citation type="journal article" date="2024" name="Plant">
        <title>Genomic evolution and insights into agronomic trait innovations of Sesamum species.</title>
        <authorList>
            <person name="Miao H."/>
            <person name="Wang L."/>
            <person name="Qu L."/>
            <person name="Liu H."/>
            <person name="Sun Y."/>
            <person name="Le M."/>
            <person name="Wang Q."/>
            <person name="Wei S."/>
            <person name="Zheng Y."/>
            <person name="Lin W."/>
            <person name="Duan Y."/>
            <person name="Cao H."/>
            <person name="Xiong S."/>
            <person name="Wang X."/>
            <person name="Wei L."/>
            <person name="Li C."/>
            <person name="Ma Q."/>
            <person name="Ju M."/>
            <person name="Zhao R."/>
            <person name="Li G."/>
            <person name="Mu C."/>
            <person name="Tian Q."/>
            <person name="Mei H."/>
            <person name="Zhang T."/>
            <person name="Gao T."/>
            <person name="Zhang H."/>
        </authorList>
    </citation>
    <scope>NUCLEOTIDE SEQUENCE</scope>
    <source>
        <strain evidence="3">G02</strain>
    </source>
</reference>
<proteinExistence type="predicted"/>
<protein>
    <recommendedName>
        <fullName evidence="2">Symplekin/Pta1 N-terminal domain-containing protein</fullName>
    </recommendedName>
</protein>
<evidence type="ECO:0000313" key="3">
    <source>
        <dbReference type="EMBL" id="KAL0366334.1"/>
    </source>
</evidence>
<evidence type="ECO:0000259" key="2">
    <source>
        <dbReference type="Pfam" id="PF11935"/>
    </source>
</evidence>
<comment type="caution">
    <text evidence="3">The sequence shown here is derived from an EMBL/GenBank/DDBJ whole genome shotgun (WGS) entry which is preliminary data.</text>
</comment>
<reference evidence="3" key="1">
    <citation type="submission" date="2020-06" db="EMBL/GenBank/DDBJ databases">
        <authorList>
            <person name="Li T."/>
            <person name="Hu X."/>
            <person name="Zhang T."/>
            <person name="Song X."/>
            <person name="Zhang H."/>
            <person name="Dai N."/>
            <person name="Sheng W."/>
            <person name="Hou X."/>
            <person name="Wei L."/>
        </authorList>
    </citation>
    <scope>NUCLEOTIDE SEQUENCE</scope>
    <source>
        <strain evidence="3">G02</strain>
        <tissue evidence="3">Leaf</tissue>
    </source>
</reference>
<dbReference type="InterPro" id="IPR011989">
    <property type="entry name" value="ARM-like"/>
</dbReference>
<name>A0AAW2QEM5_SESRA</name>
<feature type="compositionally biased region" description="Low complexity" evidence="1">
    <location>
        <begin position="314"/>
        <end position="326"/>
    </location>
</feature>
<evidence type="ECO:0000256" key="1">
    <source>
        <dbReference type="SAM" id="MobiDB-lite"/>
    </source>
</evidence>
<feature type="region of interest" description="Disordered" evidence="1">
    <location>
        <begin position="228"/>
        <end position="257"/>
    </location>
</feature>
<sequence>MLIAILSRLKKFDACLFFVAFPIFIAKRRIFILCYFHFIWSIAAIARKRPIYYKSVLSALIDFAPSFEVAKARHTVSIQYSLRTAFLGFLRCTHPVIAESRERLIRELRAMNAGDAADQVIRQMDKIMKNNERASRDLQLSKRLRYGLHNNIPATVDFNDVRQDRVNGISPKLPVSDGDLTPEEQMIAMIGALIAEGERGLESLEILISNIHPDLLADIVITNMKHLPNNPPPLTRYSNLSLNRPSDSSSDPSQVVVSNGFPTIQTLEVSAQVHTSSSNTTSLPFLDMSTSTNPSTDSKRDPRRDPRRLDPRRMVVPVDAPPSSVVEDNANSVQYLAAQADNDAPSLSNPPVLPPPAPISESTSDLVMPSTETDLNLSESPVISEGNQSIPKFEVQDVDDNEFTQTGKTSNVYIVYHPLLAKSKTLLCKH</sequence>
<gene>
    <name evidence="3" type="ORF">Sradi_3523500</name>
</gene>
<feature type="compositionally biased region" description="Low complexity" evidence="1">
    <location>
        <begin position="238"/>
        <end position="253"/>
    </location>
</feature>
<organism evidence="3">
    <name type="scientific">Sesamum radiatum</name>
    <name type="common">Black benniseed</name>
    <dbReference type="NCBI Taxonomy" id="300843"/>
    <lineage>
        <taxon>Eukaryota</taxon>
        <taxon>Viridiplantae</taxon>
        <taxon>Streptophyta</taxon>
        <taxon>Embryophyta</taxon>
        <taxon>Tracheophyta</taxon>
        <taxon>Spermatophyta</taxon>
        <taxon>Magnoliopsida</taxon>
        <taxon>eudicotyledons</taxon>
        <taxon>Gunneridae</taxon>
        <taxon>Pentapetalae</taxon>
        <taxon>asterids</taxon>
        <taxon>lamiids</taxon>
        <taxon>Lamiales</taxon>
        <taxon>Pedaliaceae</taxon>
        <taxon>Sesamum</taxon>
    </lineage>
</organism>